<dbReference type="EMBL" id="QRYQ01000015">
    <property type="protein sequence ID" value="RGU90759.1"/>
    <property type="molecule type" value="Genomic_DNA"/>
</dbReference>
<dbReference type="Proteomes" id="UP000265489">
    <property type="component" value="Unassembled WGS sequence"/>
</dbReference>
<reference evidence="2 3" key="1">
    <citation type="submission" date="2018-08" db="EMBL/GenBank/DDBJ databases">
        <title>A genome reference for cultivated species of the human gut microbiota.</title>
        <authorList>
            <person name="Zou Y."/>
            <person name="Xue W."/>
            <person name="Luo G."/>
        </authorList>
    </citation>
    <scope>NUCLEOTIDE SEQUENCE [LARGE SCALE GENOMIC DNA]</scope>
    <source>
        <strain evidence="2 3">AF15-20</strain>
    </source>
</reference>
<comment type="caution">
    <text evidence="2">The sequence shown here is derived from an EMBL/GenBank/DDBJ whole genome shotgun (WGS) entry which is preliminary data.</text>
</comment>
<gene>
    <name evidence="2" type="ORF">DWW32_08160</name>
</gene>
<dbReference type="RefSeq" id="WP_118325417.1">
    <property type="nucleotide sequence ID" value="NZ_QRYH01000014.1"/>
</dbReference>
<keyword evidence="1" id="KW-1133">Transmembrane helix</keyword>
<feature type="transmembrane region" description="Helical" evidence="1">
    <location>
        <begin position="133"/>
        <end position="151"/>
    </location>
</feature>
<protein>
    <submittedName>
        <fullName evidence="2">Uncharacterized protein</fullName>
    </submittedName>
</protein>
<sequence length="172" mass="19724">MSLSAKQLGEKIGLNAQEMNTLLKEEGYLSGEPGNYNVTATGDSYVSEKSWSNGYGGYAARGYSYNVWDESILDRLDTSNENLRIIREKTSLERKNRRAEKEKRSQEYWQAHSPLYKKDNVNEEQLEISGTELIIGIGIVAGVSYLTYLGYSKIKNMYIKHKHKKEIQNRQD</sequence>
<proteinExistence type="predicted"/>
<evidence type="ECO:0000256" key="1">
    <source>
        <dbReference type="SAM" id="Phobius"/>
    </source>
</evidence>
<keyword evidence="1" id="KW-0472">Membrane</keyword>
<dbReference type="AlphaFoldDB" id="A0A395W939"/>
<name>A0A395W939_9FIRM</name>
<evidence type="ECO:0000313" key="3">
    <source>
        <dbReference type="Proteomes" id="UP000265489"/>
    </source>
</evidence>
<evidence type="ECO:0000313" key="2">
    <source>
        <dbReference type="EMBL" id="RGU90759.1"/>
    </source>
</evidence>
<keyword evidence="1" id="KW-0812">Transmembrane</keyword>
<accession>A0A395W939</accession>
<dbReference type="GeneID" id="66579845"/>
<organism evidence="2 3">
    <name type="scientific">Holdemanella biformis</name>
    <dbReference type="NCBI Taxonomy" id="1735"/>
    <lineage>
        <taxon>Bacteria</taxon>
        <taxon>Bacillati</taxon>
        <taxon>Bacillota</taxon>
        <taxon>Erysipelotrichia</taxon>
        <taxon>Erysipelotrichales</taxon>
        <taxon>Erysipelotrichaceae</taxon>
        <taxon>Holdemanella</taxon>
    </lineage>
</organism>